<sequence length="97" mass="11353">MIQVSQCNGDSWTEIEELNEIFEKMTTENNSKHNQQKTRIDMFHHEIIKKDKNHQISFRDEVIPNVGLIDISIVDNWKDYNVIQEQDVGDSCSCIIS</sequence>
<dbReference type="EMBL" id="CAJJDN010000011">
    <property type="protein sequence ID" value="CAD8057839.1"/>
    <property type="molecule type" value="Genomic_DNA"/>
</dbReference>
<organism evidence="1 2">
    <name type="scientific">Paramecium sonneborni</name>
    <dbReference type="NCBI Taxonomy" id="65129"/>
    <lineage>
        <taxon>Eukaryota</taxon>
        <taxon>Sar</taxon>
        <taxon>Alveolata</taxon>
        <taxon>Ciliophora</taxon>
        <taxon>Intramacronucleata</taxon>
        <taxon>Oligohymenophorea</taxon>
        <taxon>Peniculida</taxon>
        <taxon>Parameciidae</taxon>
        <taxon>Paramecium</taxon>
    </lineage>
</organism>
<dbReference type="AlphaFoldDB" id="A0A8S1KQY7"/>
<dbReference type="Proteomes" id="UP000692954">
    <property type="component" value="Unassembled WGS sequence"/>
</dbReference>
<accession>A0A8S1KQY7</accession>
<gene>
    <name evidence="1" type="ORF">PSON_ATCC_30995.1.T0110418</name>
</gene>
<evidence type="ECO:0000313" key="1">
    <source>
        <dbReference type="EMBL" id="CAD8057839.1"/>
    </source>
</evidence>
<protein>
    <submittedName>
        <fullName evidence="1">Uncharacterized protein</fullName>
    </submittedName>
</protein>
<evidence type="ECO:0000313" key="2">
    <source>
        <dbReference type="Proteomes" id="UP000692954"/>
    </source>
</evidence>
<comment type="caution">
    <text evidence="1">The sequence shown here is derived from an EMBL/GenBank/DDBJ whole genome shotgun (WGS) entry which is preliminary data.</text>
</comment>
<keyword evidence="2" id="KW-1185">Reference proteome</keyword>
<name>A0A8S1KQY7_9CILI</name>
<dbReference type="OrthoDB" id="283780at2759"/>
<reference evidence="1" key="1">
    <citation type="submission" date="2021-01" db="EMBL/GenBank/DDBJ databases">
        <authorList>
            <consortium name="Genoscope - CEA"/>
            <person name="William W."/>
        </authorList>
    </citation>
    <scope>NUCLEOTIDE SEQUENCE</scope>
</reference>
<proteinExistence type="predicted"/>